<dbReference type="Pfam" id="PF13657">
    <property type="entry name" value="Couple_hipA"/>
    <property type="match status" value="1"/>
</dbReference>
<accession>A0A2X3ARP9</accession>
<dbReference type="PANTHER" id="PTHR37419">
    <property type="entry name" value="SERINE/THREONINE-PROTEIN KINASE TOXIN HIPA"/>
    <property type="match status" value="1"/>
</dbReference>
<reference evidence="6 9" key="2">
    <citation type="submission" date="2020-04" db="EMBL/GenBank/DDBJ databases">
        <title>Antimicrobial susceptibility and clonality of vaginal-derived multi-drug resistant Mobiluncus isolates in China.</title>
        <authorList>
            <person name="Zhang X."/>
        </authorList>
    </citation>
    <scope>NUCLEOTIDE SEQUENCE [LARGE SCALE GENOMIC DNA]</scope>
    <source>
        <strain evidence="6 9">19</strain>
    </source>
</reference>
<dbReference type="EMBL" id="UASJ01000001">
    <property type="protein sequence ID" value="SQB65759.1"/>
    <property type="molecule type" value="Genomic_DNA"/>
</dbReference>
<comment type="similarity">
    <text evidence="1">Belongs to the HipA Ser/Thr kinase family.</text>
</comment>
<protein>
    <submittedName>
        <fullName evidence="7">Serine/threonine-protein kinase HipA</fullName>
        <ecNumber evidence="7">2.7.11.1</ecNumber>
    </submittedName>
    <submittedName>
        <fullName evidence="6">Type II toxin-antitoxin system HipA family toxin</fullName>
    </submittedName>
</protein>
<evidence type="ECO:0000313" key="9">
    <source>
        <dbReference type="Proteomes" id="UP000553981"/>
    </source>
</evidence>
<gene>
    <name evidence="7" type="primary">hipA_2</name>
    <name evidence="6" type="ORF">HHJ67_09575</name>
    <name evidence="7" type="ORF">NCTC11820_01831</name>
</gene>
<evidence type="ECO:0000313" key="6">
    <source>
        <dbReference type="EMBL" id="NMW87983.1"/>
    </source>
</evidence>
<dbReference type="Proteomes" id="UP000553981">
    <property type="component" value="Unassembled WGS sequence"/>
</dbReference>
<name>A0A2X3ARP9_9ACTO</name>
<evidence type="ECO:0000256" key="3">
    <source>
        <dbReference type="ARBA" id="ARBA00022777"/>
    </source>
</evidence>
<dbReference type="PANTHER" id="PTHR37419:SF1">
    <property type="entry name" value="SERINE_THREONINE-PROTEIN KINASE TOXIN HIPA"/>
    <property type="match status" value="1"/>
</dbReference>
<dbReference type="AlphaFoldDB" id="A0A2X3ARP9"/>
<dbReference type="GO" id="GO:0005829">
    <property type="term" value="C:cytosol"/>
    <property type="evidence" value="ECO:0007669"/>
    <property type="project" value="TreeGrafter"/>
</dbReference>
<dbReference type="Proteomes" id="UP000250245">
    <property type="component" value="Unassembled WGS sequence"/>
</dbReference>
<evidence type="ECO:0000259" key="5">
    <source>
        <dbReference type="Pfam" id="PF13657"/>
    </source>
</evidence>
<dbReference type="InterPro" id="IPR052028">
    <property type="entry name" value="HipA_Ser/Thr_kinase"/>
</dbReference>
<dbReference type="EC" id="2.7.11.1" evidence="7"/>
<feature type="domain" description="HipA-like C-terminal" evidence="4">
    <location>
        <begin position="148"/>
        <end position="388"/>
    </location>
</feature>
<evidence type="ECO:0000313" key="7">
    <source>
        <dbReference type="EMBL" id="SQB65759.1"/>
    </source>
</evidence>
<dbReference type="InterPro" id="IPR012893">
    <property type="entry name" value="HipA-like_C"/>
</dbReference>
<dbReference type="RefSeq" id="WP_013188936.1">
    <property type="nucleotide sequence ID" value="NZ_CP068112.1"/>
</dbReference>
<evidence type="ECO:0000256" key="1">
    <source>
        <dbReference type="ARBA" id="ARBA00010164"/>
    </source>
</evidence>
<evidence type="ECO:0000313" key="8">
    <source>
        <dbReference type="Proteomes" id="UP000250245"/>
    </source>
</evidence>
<dbReference type="GeneID" id="55564901"/>
<dbReference type="NCBIfam" id="TIGR03071">
    <property type="entry name" value="couple_hipA"/>
    <property type="match status" value="1"/>
</dbReference>
<dbReference type="InterPro" id="IPR017508">
    <property type="entry name" value="HipA_N1"/>
</dbReference>
<evidence type="ECO:0000259" key="4">
    <source>
        <dbReference type="Pfam" id="PF07804"/>
    </source>
</evidence>
<proteinExistence type="inferred from homology"/>
<dbReference type="Pfam" id="PF07804">
    <property type="entry name" value="HipA_C"/>
    <property type="match status" value="1"/>
</dbReference>
<reference evidence="7 8" key="1">
    <citation type="submission" date="2018-06" db="EMBL/GenBank/DDBJ databases">
        <authorList>
            <consortium name="Pathogen Informatics"/>
            <person name="Doyle S."/>
        </authorList>
    </citation>
    <scope>NUCLEOTIDE SEQUENCE [LARGE SCALE GENOMIC DNA]</scope>
    <source>
        <strain evidence="7 8">NCTC11820</strain>
    </source>
</reference>
<feature type="domain" description="HipA N-terminal subdomain 1" evidence="5">
    <location>
        <begin position="8"/>
        <end position="99"/>
    </location>
</feature>
<keyword evidence="3 7" id="KW-0418">Kinase</keyword>
<keyword evidence="2 7" id="KW-0808">Transferase</keyword>
<evidence type="ECO:0000256" key="2">
    <source>
        <dbReference type="ARBA" id="ARBA00022679"/>
    </source>
</evidence>
<sequence length="501" mass="55301">MSTTYHTLDAYLNGKKIGRFYRDKNQAKFEYDPDWYGQPVSLGITKDNTNVNALPYLKGLLPENEHTRQEWGRDYGVNPRDPLSLLGAVGQDLPGAIQLLPEGKSPNLDGKAVPLDEQDLKALMEAVAHRVGFWAVRSGKKLDTPGKFSLAGAQKKTALHRLPDGKWALPFGRFPSSHILKPEIKNSFPDSDINETICLDTMNRIGIRAAKETIETVGGVRVSVIERFDRENTETGIRRIHQEDLCQVLRIDPSYKYSQEKGPDATTSAKLIKAVAGEDQALEFVRQLAFNVAIVAPDAHGKNFSLLEYPDGRVELAPAYDVTSYIPYIGNLDFRPLDTVRLAMPIGRANRFEDVSPYRWERFARTAGLNPDRVIVEVRRVVESLPDALSDSLRAHRDIVSGSNVKGMVDKLRQLGAKSWIGGKRSFTLGKATTQEGKNWSSQIATSGVFPGQPSATGSLSVSSDGIASGVSGSSGDVWVNAYVRNDGVTVSGHWRKRRAR</sequence>
<dbReference type="OMA" id="ANQCINP"/>
<dbReference type="EMBL" id="JABCUI010000005">
    <property type="protein sequence ID" value="NMW87983.1"/>
    <property type="molecule type" value="Genomic_DNA"/>
</dbReference>
<organism evidence="7 8">
    <name type="scientific">Mobiluncus curtisii</name>
    <dbReference type="NCBI Taxonomy" id="2051"/>
    <lineage>
        <taxon>Bacteria</taxon>
        <taxon>Bacillati</taxon>
        <taxon>Actinomycetota</taxon>
        <taxon>Actinomycetes</taxon>
        <taxon>Actinomycetales</taxon>
        <taxon>Actinomycetaceae</taxon>
        <taxon>Mobiluncus</taxon>
    </lineage>
</organism>
<dbReference type="GO" id="GO:0004674">
    <property type="term" value="F:protein serine/threonine kinase activity"/>
    <property type="evidence" value="ECO:0007669"/>
    <property type="project" value="UniProtKB-EC"/>
</dbReference>